<sequence length="467" mass="49941">MWMFKGLHLHRLQERPALAALPHLGQRREVGLPGPARSLQLPDVRLRHPEPARPLAAAGALSLPHPDGAARVVQQKHVPPVKVREAGRRAAVLDKVEPELARDVAEPEELLRPVAAGLRLGRRPHRSGTPEPGPGRLVVVVVTVTVTLAVAVAIATAAVAVAVAVAVAAAAEEGHDDARPRLVLGEDLDVNVLGQRHIVDHLRRLGLLHRAAAPPLPLPDLVAGVEHEDVALVQALPPGLDLVHDDAADARRRVLEDAQEGEDRLLGVPLTAAAAGLHVAEPGPDAPRADRDAREQREERVRGRRLQLAVLRRGAAQELVELDRLVGGRAGLVLRGVGAEPEEDVVAQPRRRLLRPLVAVAVVVFVLVLVLVLADLVRVEDDVAVAVQELAVLLRRPRLHLKVLDAPDAQPRLPADPAVVPGRLGGGGLVLDLVVDLGADELDVAVLDVVLLEMHKPLAESVWFRGE</sequence>
<evidence type="ECO:0000256" key="1">
    <source>
        <dbReference type="SAM" id="MobiDB-lite"/>
    </source>
</evidence>
<keyword evidence="2" id="KW-0472">Membrane</keyword>
<feature type="compositionally biased region" description="Basic and acidic residues" evidence="1">
    <location>
        <begin position="287"/>
        <end position="300"/>
    </location>
</feature>
<gene>
    <name evidence="3" type="ORF">CTA1_7516</name>
</gene>
<reference evidence="3 4" key="1">
    <citation type="journal article" date="2019" name="PLoS ONE">
        <title>Comparative genome analysis indicates high evolutionary potential of pathogenicity genes in Colletotrichum tanaceti.</title>
        <authorList>
            <person name="Lelwala R.V."/>
            <person name="Korhonen P.K."/>
            <person name="Young N.D."/>
            <person name="Scott J.B."/>
            <person name="Ades P.A."/>
            <person name="Gasser R.B."/>
            <person name="Taylor P.W.J."/>
        </authorList>
    </citation>
    <scope>NUCLEOTIDE SEQUENCE [LARGE SCALE GENOMIC DNA]</scope>
    <source>
        <strain evidence="3">BRIP57314</strain>
    </source>
</reference>
<dbReference type="Proteomes" id="UP000310108">
    <property type="component" value="Unassembled WGS sequence"/>
</dbReference>
<evidence type="ECO:0000313" key="4">
    <source>
        <dbReference type="Proteomes" id="UP000310108"/>
    </source>
</evidence>
<keyword evidence="2" id="KW-1133">Transmembrane helix</keyword>
<protein>
    <submittedName>
        <fullName evidence="3">Uncharacterized protein</fullName>
    </submittedName>
</protein>
<feature type="region of interest" description="Disordered" evidence="1">
    <location>
        <begin position="277"/>
        <end position="300"/>
    </location>
</feature>
<evidence type="ECO:0000313" key="3">
    <source>
        <dbReference type="EMBL" id="TKW52751.1"/>
    </source>
</evidence>
<keyword evidence="4" id="KW-1185">Reference proteome</keyword>
<organism evidence="3 4">
    <name type="scientific">Colletotrichum tanaceti</name>
    <dbReference type="NCBI Taxonomy" id="1306861"/>
    <lineage>
        <taxon>Eukaryota</taxon>
        <taxon>Fungi</taxon>
        <taxon>Dikarya</taxon>
        <taxon>Ascomycota</taxon>
        <taxon>Pezizomycotina</taxon>
        <taxon>Sordariomycetes</taxon>
        <taxon>Hypocreomycetidae</taxon>
        <taxon>Glomerellales</taxon>
        <taxon>Glomerellaceae</taxon>
        <taxon>Colletotrichum</taxon>
        <taxon>Colletotrichum destructivum species complex</taxon>
    </lineage>
</organism>
<name>A0A4U6XAP7_9PEZI</name>
<dbReference type="AlphaFoldDB" id="A0A4U6XAP7"/>
<feature type="transmembrane region" description="Helical" evidence="2">
    <location>
        <begin position="138"/>
        <end position="171"/>
    </location>
</feature>
<proteinExistence type="predicted"/>
<comment type="caution">
    <text evidence="3">The sequence shown here is derived from an EMBL/GenBank/DDBJ whole genome shotgun (WGS) entry which is preliminary data.</text>
</comment>
<accession>A0A4U6XAP7</accession>
<feature type="transmembrane region" description="Helical" evidence="2">
    <location>
        <begin position="357"/>
        <end position="377"/>
    </location>
</feature>
<evidence type="ECO:0000256" key="2">
    <source>
        <dbReference type="SAM" id="Phobius"/>
    </source>
</evidence>
<keyword evidence="2" id="KW-0812">Transmembrane</keyword>
<dbReference type="EMBL" id="PJEX01000223">
    <property type="protein sequence ID" value="TKW52751.1"/>
    <property type="molecule type" value="Genomic_DNA"/>
</dbReference>